<evidence type="ECO:0000256" key="6">
    <source>
        <dbReference type="ARBA" id="ARBA00023136"/>
    </source>
</evidence>
<feature type="transmembrane region" description="Helical" evidence="8">
    <location>
        <begin position="360"/>
        <end position="382"/>
    </location>
</feature>
<keyword evidence="4 8" id="KW-1133">Transmembrane helix</keyword>
<feature type="compositionally biased region" description="Basic and acidic residues" evidence="7">
    <location>
        <begin position="479"/>
        <end position="505"/>
    </location>
</feature>
<feature type="region of interest" description="Disordered" evidence="7">
    <location>
        <begin position="452"/>
        <end position="525"/>
    </location>
</feature>
<evidence type="ECO:0000259" key="9">
    <source>
        <dbReference type="Pfam" id="PF00999"/>
    </source>
</evidence>
<feature type="transmembrane region" description="Helical" evidence="8">
    <location>
        <begin position="146"/>
        <end position="168"/>
    </location>
</feature>
<comment type="caution">
    <text evidence="10">The sequence shown here is derived from an EMBL/GenBank/DDBJ whole genome shotgun (WGS) entry which is preliminary data.</text>
</comment>
<evidence type="ECO:0000256" key="7">
    <source>
        <dbReference type="SAM" id="MobiDB-lite"/>
    </source>
</evidence>
<keyword evidence="3 8" id="KW-0812">Transmembrane</keyword>
<evidence type="ECO:0000256" key="1">
    <source>
        <dbReference type="ARBA" id="ARBA00004141"/>
    </source>
</evidence>
<keyword evidence="6 8" id="KW-0472">Membrane</keyword>
<feature type="transmembrane region" description="Helical" evidence="8">
    <location>
        <begin position="245"/>
        <end position="268"/>
    </location>
</feature>
<feature type="transmembrane region" description="Helical" evidence="8">
    <location>
        <begin position="329"/>
        <end position="348"/>
    </location>
</feature>
<dbReference type="InterPro" id="IPR006153">
    <property type="entry name" value="Cation/H_exchanger_TM"/>
</dbReference>
<feature type="transmembrane region" description="Helical" evidence="8">
    <location>
        <begin position="304"/>
        <end position="322"/>
    </location>
</feature>
<dbReference type="InterPro" id="IPR038770">
    <property type="entry name" value="Na+/solute_symporter_sf"/>
</dbReference>
<dbReference type="Proteomes" id="UP000823521">
    <property type="component" value="Unassembled WGS sequence"/>
</dbReference>
<evidence type="ECO:0000256" key="3">
    <source>
        <dbReference type="ARBA" id="ARBA00022692"/>
    </source>
</evidence>
<dbReference type="EMBL" id="WVUH01000047">
    <property type="protein sequence ID" value="MBO4206020.1"/>
    <property type="molecule type" value="Genomic_DNA"/>
</dbReference>
<feature type="transmembrane region" description="Helical" evidence="8">
    <location>
        <begin position="118"/>
        <end position="139"/>
    </location>
</feature>
<feature type="transmembrane region" description="Helical" evidence="8">
    <location>
        <begin position="180"/>
        <end position="204"/>
    </location>
</feature>
<dbReference type="Gene3D" id="1.20.1530.20">
    <property type="match status" value="1"/>
</dbReference>
<dbReference type="Pfam" id="PF00999">
    <property type="entry name" value="Na_H_Exchanger"/>
    <property type="match status" value="1"/>
</dbReference>
<dbReference type="PANTHER" id="PTHR32468">
    <property type="entry name" value="CATION/H + ANTIPORTER"/>
    <property type="match status" value="1"/>
</dbReference>
<organism evidence="10 11">
    <name type="scientific">Micromonospora echinofusca</name>
    <dbReference type="NCBI Taxonomy" id="47858"/>
    <lineage>
        <taxon>Bacteria</taxon>
        <taxon>Bacillati</taxon>
        <taxon>Actinomycetota</taxon>
        <taxon>Actinomycetes</taxon>
        <taxon>Micromonosporales</taxon>
        <taxon>Micromonosporaceae</taxon>
        <taxon>Micromonospora</taxon>
    </lineage>
</organism>
<feature type="transmembrane region" description="Helical" evidence="8">
    <location>
        <begin position="216"/>
        <end position="239"/>
    </location>
</feature>
<proteinExistence type="predicted"/>
<evidence type="ECO:0000313" key="10">
    <source>
        <dbReference type="EMBL" id="MBO4206020.1"/>
    </source>
</evidence>
<keyword evidence="11" id="KW-1185">Reference proteome</keyword>
<evidence type="ECO:0000256" key="4">
    <source>
        <dbReference type="ARBA" id="ARBA00022989"/>
    </source>
</evidence>
<feature type="transmembrane region" description="Helical" evidence="8">
    <location>
        <begin position="12"/>
        <end position="31"/>
    </location>
</feature>
<reference evidence="10 11" key="1">
    <citation type="submission" date="2019-12" db="EMBL/GenBank/DDBJ databases">
        <title>Whole genome sequencing of endophytic Actinobacterium Micromonospora sp. MPMI6T.</title>
        <authorList>
            <person name="Evv R."/>
            <person name="Podile A.R."/>
        </authorList>
    </citation>
    <scope>NUCLEOTIDE SEQUENCE [LARGE SCALE GENOMIC DNA]</scope>
    <source>
        <strain evidence="10 11">MPMI6</strain>
    </source>
</reference>
<sequence>MQTHPSPLRVIAVYAALVVVPVLGAVALLSADIGGGHLAVVADAGHATHHPLARLLLAVVTVVGACKVAGALVRRIGQPPVIGEIAAGILLGPSVLGAVWPQAQRALVPAEVLPQLNVLAQLGVVLFVFLTGLELNLAALRGRGPLTLVVSHVSIATPFLLGVLLAAAAYDRFAPDGVGYLPFALFLGVSLSVTALPVLARILVDLGMYRTRIGTLVMTCALAGDVTAWILLAMVVAVVGVSSMVGVAVTAALTAVFGAVLFAARPGLTRLLTTTDPRRIRVAVQVVLVGVLLCATVTERIGVHAIFGAFLFGLVLPGDSAVGRRLHDTVGSLTSMLLLPLFFAYSGLRTELVLLGEGGMWLWCGLVLALAVAGKLGGAALAARAMDIDWRQSWQIGALMNCRGLTELVLLNIGLDLGVIGADLFAILTLMAMLTTAAVTPLVMLCSARPAQADPEGAPVQPRVPSGTQEGQVAGGGMDGDHGLDPRPLDQPADGHHRGEADRQPRRQSAPNRPRGAGRQPQPRP</sequence>
<accession>A0ABS3VN93</accession>
<feature type="domain" description="Cation/H+ exchanger transmembrane" evidence="9">
    <location>
        <begin position="68"/>
        <end position="443"/>
    </location>
</feature>
<name>A0ABS3VN93_MICEH</name>
<feature type="compositionally biased region" description="Low complexity" evidence="7">
    <location>
        <begin position="510"/>
        <end position="525"/>
    </location>
</feature>
<protein>
    <submittedName>
        <fullName evidence="10">Cation/H(+) antiporter</fullName>
    </submittedName>
</protein>
<evidence type="ECO:0000256" key="5">
    <source>
        <dbReference type="ARBA" id="ARBA00023065"/>
    </source>
</evidence>
<dbReference type="PANTHER" id="PTHR32468:SF0">
    <property type="entry name" value="K(+)_H(+) ANTIPORTER 1"/>
    <property type="match status" value="1"/>
</dbReference>
<comment type="subcellular location">
    <subcellularLocation>
        <location evidence="1">Membrane</location>
        <topology evidence="1">Multi-pass membrane protein</topology>
    </subcellularLocation>
</comment>
<feature type="transmembrane region" description="Helical" evidence="8">
    <location>
        <begin position="280"/>
        <end position="298"/>
    </location>
</feature>
<evidence type="ECO:0000256" key="8">
    <source>
        <dbReference type="SAM" id="Phobius"/>
    </source>
</evidence>
<keyword evidence="5" id="KW-0406">Ion transport</keyword>
<evidence type="ECO:0000256" key="2">
    <source>
        <dbReference type="ARBA" id="ARBA00022448"/>
    </source>
</evidence>
<evidence type="ECO:0000313" key="11">
    <source>
        <dbReference type="Proteomes" id="UP000823521"/>
    </source>
</evidence>
<keyword evidence="2" id="KW-0813">Transport</keyword>
<gene>
    <name evidence="10" type="ORF">GSF22_08370</name>
</gene>
<feature type="transmembrane region" description="Helical" evidence="8">
    <location>
        <begin position="85"/>
        <end position="103"/>
    </location>
</feature>
<feature type="transmembrane region" description="Helical" evidence="8">
    <location>
        <begin position="51"/>
        <end position="73"/>
    </location>
</feature>
<dbReference type="InterPro" id="IPR050794">
    <property type="entry name" value="CPA2_transporter"/>
</dbReference>